<reference evidence="2" key="1">
    <citation type="journal article" date="2019" name="Int. J. Syst. Evol. Microbiol.">
        <title>The Global Catalogue of Microorganisms (GCM) 10K type strain sequencing project: providing services to taxonomists for standard genome sequencing and annotation.</title>
        <authorList>
            <consortium name="The Broad Institute Genomics Platform"/>
            <consortium name="The Broad Institute Genome Sequencing Center for Infectious Disease"/>
            <person name="Wu L."/>
            <person name="Ma J."/>
        </authorList>
    </citation>
    <scope>NUCLEOTIDE SEQUENCE [LARGE SCALE GENOMIC DNA]</scope>
    <source>
        <strain evidence="2">JCM 12607</strain>
    </source>
</reference>
<evidence type="ECO:0000313" key="1">
    <source>
        <dbReference type="EMBL" id="MFD0629069.1"/>
    </source>
</evidence>
<gene>
    <name evidence="1" type="ORF">ACFQ2K_47095</name>
</gene>
<dbReference type="EMBL" id="JBHTGL010000008">
    <property type="protein sequence ID" value="MFD0629069.1"/>
    <property type="molecule type" value="Genomic_DNA"/>
</dbReference>
<evidence type="ECO:0000313" key="2">
    <source>
        <dbReference type="Proteomes" id="UP001596915"/>
    </source>
</evidence>
<organism evidence="1 2">
    <name type="scientific">Streptomyces sanglieri</name>
    <dbReference type="NCBI Taxonomy" id="193460"/>
    <lineage>
        <taxon>Bacteria</taxon>
        <taxon>Bacillati</taxon>
        <taxon>Actinomycetota</taxon>
        <taxon>Actinomycetes</taxon>
        <taxon>Kitasatosporales</taxon>
        <taxon>Streptomycetaceae</taxon>
        <taxon>Streptomyces</taxon>
    </lineage>
</organism>
<comment type="caution">
    <text evidence="1">The sequence shown here is derived from an EMBL/GenBank/DDBJ whole genome shotgun (WGS) entry which is preliminary data.</text>
</comment>
<name>A0ABW2X5I9_9ACTN</name>
<protein>
    <submittedName>
        <fullName evidence="1">Uncharacterized protein</fullName>
    </submittedName>
</protein>
<sequence length="44" mass="4386">MSADAAAVLLGAEGSAPYVVAATRLELGGRVLLDVPEPYTGKVG</sequence>
<dbReference type="Proteomes" id="UP001596915">
    <property type="component" value="Unassembled WGS sequence"/>
</dbReference>
<keyword evidence="2" id="KW-1185">Reference proteome</keyword>
<accession>A0ABW2X5I9</accession>
<proteinExistence type="predicted"/>